<proteinExistence type="predicted"/>
<dbReference type="EMBL" id="CAJDKC010000004">
    <property type="protein sequence ID" value="CAD0351634.1"/>
    <property type="molecule type" value="Genomic_DNA"/>
</dbReference>
<gene>
    <name evidence="1" type="ORF">CFBP7900_24400</name>
</gene>
<sequence length="198" mass="21448">MHQSLVSRGRGALAARGTRRKYVHVGSVAASMPPHGPAIGEDTAPVKLVGGRAKNCLSRYVHRTLSRRYIIEQRGSRTALNHGHRPSRLALARPPSRDLTRHGCRVRAYTDVLAACPAMVGGQGPCSKPPALRARSPHRTGQFAGSFIQSHAHRPFRLVLARPPSRDLMRHGCHRRAYRDVLAACPATVGGQGPCSQA</sequence>
<accession>A0A6V7EK76</accession>
<name>A0A6V7EK76_9XANT</name>
<comment type="caution">
    <text evidence="1">The sequence shown here is derived from an EMBL/GenBank/DDBJ whole genome shotgun (WGS) entry which is preliminary data.</text>
</comment>
<dbReference type="Proteomes" id="UP000587508">
    <property type="component" value="Unassembled WGS sequence"/>
</dbReference>
<evidence type="ECO:0000313" key="1">
    <source>
        <dbReference type="EMBL" id="CAD0351629.1"/>
    </source>
</evidence>
<dbReference type="AlphaFoldDB" id="A0A6V7EK76"/>
<reference evidence="1 2" key="1">
    <citation type="submission" date="2020-07" db="EMBL/GenBank/DDBJ databases">
        <authorList>
            <person name="Pothier F. J."/>
        </authorList>
    </citation>
    <scope>NUCLEOTIDE SEQUENCE [LARGE SCALE GENOMIC DNA]</scope>
    <source>
        <strain evidence="1 2">CFBP 7900</strain>
    </source>
</reference>
<dbReference type="EMBL" id="CAJDKC010000004">
    <property type="protein sequence ID" value="CAD0351629.1"/>
    <property type="molecule type" value="Genomic_DNA"/>
</dbReference>
<evidence type="ECO:0000313" key="2">
    <source>
        <dbReference type="Proteomes" id="UP000587508"/>
    </source>
</evidence>
<protein>
    <submittedName>
        <fullName evidence="1">Uncharacterized protein</fullName>
    </submittedName>
</protein>
<organism evidence="1 2">
    <name type="scientific">Xanthomonas hortorum pv. carotae</name>
    <dbReference type="NCBI Taxonomy" id="487904"/>
    <lineage>
        <taxon>Bacteria</taxon>
        <taxon>Pseudomonadati</taxon>
        <taxon>Pseudomonadota</taxon>
        <taxon>Gammaproteobacteria</taxon>
        <taxon>Lysobacterales</taxon>
        <taxon>Lysobacteraceae</taxon>
        <taxon>Xanthomonas</taxon>
    </lineage>
</organism>